<dbReference type="PANTHER" id="PTHR43697">
    <property type="entry name" value="SERYL-TRNA SYNTHETASE"/>
    <property type="match status" value="1"/>
</dbReference>
<dbReference type="InterPro" id="IPR006195">
    <property type="entry name" value="aa-tRNA-synth_II"/>
</dbReference>
<evidence type="ECO:0000256" key="7">
    <source>
        <dbReference type="ARBA" id="ARBA00022741"/>
    </source>
</evidence>
<comment type="catalytic activity">
    <reaction evidence="12">
        <text>tRNA(Sec) + L-serine + ATP = L-seryl-tRNA(Sec) + AMP + diphosphate + H(+)</text>
        <dbReference type="Rhea" id="RHEA:42580"/>
        <dbReference type="Rhea" id="RHEA-COMP:9742"/>
        <dbReference type="Rhea" id="RHEA-COMP:10128"/>
        <dbReference type="ChEBI" id="CHEBI:15378"/>
        <dbReference type="ChEBI" id="CHEBI:30616"/>
        <dbReference type="ChEBI" id="CHEBI:33019"/>
        <dbReference type="ChEBI" id="CHEBI:33384"/>
        <dbReference type="ChEBI" id="CHEBI:78442"/>
        <dbReference type="ChEBI" id="CHEBI:78533"/>
        <dbReference type="ChEBI" id="CHEBI:456215"/>
        <dbReference type="EC" id="6.1.1.11"/>
    </reaction>
</comment>
<evidence type="ECO:0000256" key="2">
    <source>
        <dbReference type="ARBA" id="ARBA00005045"/>
    </source>
</evidence>
<feature type="domain" description="Aminoacyl-transfer RNA synthetases class-II family profile" evidence="18">
    <location>
        <begin position="167"/>
        <end position="406"/>
    </location>
</feature>
<evidence type="ECO:0000256" key="11">
    <source>
        <dbReference type="ARBA" id="ARBA00039158"/>
    </source>
</evidence>
<dbReference type="GO" id="GO:0005524">
    <property type="term" value="F:ATP binding"/>
    <property type="evidence" value="ECO:0007669"/>
    <property type="project" value="UniProtKB-KW"/>
</dbReference>
<keyword evidence="6 19" id="KW-0436">Ligase</keyword>
<dbReference type="PANTHER" id="PTHR43697:SF1">
    <property type="entry name" value="SERINE--TRNA LIGASE"/>
    <property type="match status" value="1"/>
</dbReference>
<reference evidence="19 20" key="1">
    <citation type="submission" date="2017-09" db="EMBL/GenBank/DDBJ databases">
        <authorList>
            <person name="Lee N."/>
            <person name="Cho B.-K."/>
        </authorList>
    </citation>
    <scope>NUCLEOTIDE SEQUENCE [LARGE SCALE GENOMIC DNA]</scope>
    <source>
        <strain evidence="19 20">ATCC 12461</strain>
    </source>
</reference>
<keyword evidence="17" id="KW-0175">Coiled coil</keyword>
<dbReference type="InterPro" id="IPR045864">
    <property type="entry name" value="aa-tRNA-synth_II/BPL/LPL"/>
</dbReference>
<dbReference type="OrthoDB" id="9804647at2"/>
<dbReference type="SUPFAM" id="SSF46589">
    <property type="entry name" value="tRNA-binding arm"/>
    <property type="match status" value="1"/>
</dbReference>
<evidence type="ECO:0000256" key="16">
    <source>
        <dbReference type="PIRSR" id="PIRSR001529-2"/>
    </source>
</evidence>
<evidence type="ECO:0000256" key="17">
    <source>
        <dbReference type="SAM" id="Coils"/>
    </source>
</evidence>
<comment type="similarity">
    <text evidence="3">Belongs to the class-II aminoacyl-tRNA synthetase family. Type-1 seryl-tRNA synthetase subfamily.</text>
</comment>
<dbReference type="GO" id="GO:0005737">
    <property type="term" value="C:cytoplasm"/>
    <property type="evidence" value="ECO:0007669"/>
    <property type="project" value="UniProtKB-SubCell"/>
</dbReference>
<dbReference type="InterPro" id="IPR010978">
    <property type="entry name" value="tRNA-bd_arm"/>
</dbReference>
<feature type="binding site" evidence="15">
    <location>
        <position position="379"/>
    </location>
    <ligand>
        <name>L-serine</name>
        <dbReference type="ChEBI" id="CHEBI:33384"/>
    </ligand>
</feature>
<feature type="binding site" evidence="15">
    <location>
        <position position="259"/>
    </location>
    <ligand>
        <name>L-serine</name>
        <dbReference type="ChEBI" id="CHEBI:33384"/>
    </ligand>
</feature>
<evidence type="ECO:0000256" key="12">
    <source>
        <dbReference type="ARBA" id="ARBA00047929"/>
    </source>
</evidence>
<evidence type="ECO:0000256" key="14">
    <source>
        <dbReference type="NCBIfam" id="TIGR00414"/>
    </source>
</evidence>
<feature type="binding site" evidence="16">
    <location>
        <begin position="259"/>
        <end position="261"/>
    </location>
    <ligand>
        <name>ATP</name>
        <dbReference type="ChEBI" id="CHEBI:30616"/>
    </ligand>
</feature>
<evidence type="ECO:0000256" key="6">
    <source>
        <dbReference type="ARBA" id="ARBA00022598"/>
    </source>
</evidence>
<dbReference type="EC" id="6.1.1.11" evidence="4 14"/>
<sequence length="425" mass="46465">MHDPRELIASGPEAVRRLARRRHDLDVSALDAAHRGRAEAQAEVTRLRTEMNRAARERTPGPPSEQDKEAARTLRAEVQRAEAAAKEAGKSLADLVLAVPNIPLDSVPDGDSEKEAVEIRRGGPPPCEADGSRHHADIGERLGILDGKAAARLSGARFTVSRGPGARLERALADFFLDLHTGEHGYTEHSVPFLVNRDTMTGTGQLPKFAEDLFATQVGDRELFLIPTAEVPLTNLLAQQALDAREMPYAFTARTPCFRAEAGAYGRDTRGILRLHQFEKVELVRVCTLEDAPAQLELMLEHAEECLRRLELSYRIVQLPAGDLGFSARSTYDIEVWLPGSGSYREISSVSDCGTFQARRAGIRHRTADGRKEYAATLNGSALPIGRTVAALLEQGARPDGSVELPEALISYTGFRRILPDGTTE</sequence>
<dbReference type="PIRSF" id="PIRSF001529">
    <property type="entry name" value="Ser-tRNA-synth_IIa"/>
    <property type="match status" value="1"/>
</dbReference>
<accession>A0A5J6HSL1</accession>
<protein>
    <recommendedName>
        <fullName evidence="11 14">Serine--tRNA ligase</fullName>
        <ecNumber evidence="4 14">6.1.1.11</ecNumber>
    </recommendedName>
</protein>
<comment type="catalytic activity">
    <reaction evidence="13">
        <text>tRNA(Ser) + L-serine + ATP = L-seryl-tRNA(Ser) + AMP + diphosphate + H(+)</text>
        <dbReference type="Rhea" id="RHEA:12292"/>
        <dbReference type="Rhea" id="RHEA-COMP:9669"/>
        <dbReference type="Rhea" id="RHEA-COMP:9703"/>
        <dbReference type="ChEBI" id="CHEBI:15378"/>
        <dbReference type="ChEBI" id="CHEBI:30616"/>
        <dbReference type="ChEBI" id="CHEBI:33019"/>
        <dbReference type="ChEBI" id="CHEBI:33384"/>
        <dbReference type="ChEBI" id="CHEBI:78442"/>
        <dbReference type="ChEBI" id="CHEBI:78533"/>
        <dbReference type="ChEBI" id="CHEBI:456215"/>
        <dbReference type="EC" id="6.1.1.11"/>
    </reaction>
</comment>
<dbReference type="SUPFAM" id="SSF55681">
    <property type="entry name" value="Class II aaRS and biotin synthetases"/>
    <property type="match status" value="1"/>
</dbReference>
<name>A0A5J6HSL1_STRAD</name>
<dbReference type="CDD" id="cd00770">
    <property type="entry name" value="SerRS_core"/>
    <property type="match status" value="1"/>
</dbReference>
<dbReference type="InterPro" id="IPR002317">
    <property type="entry name" value="Ser-tRNA-ligase_type_1"/>
</dbReference>
<dbReference type="Gene3D" id="1.10.287.40">
    <property type="entry name" value="Serine-tRNA synthetase, tRNA binding domain"/>
    <property type="match status" value="1"/>
</dbReference>
<keyword evidence="20" id="KW-1185">Reference proteome</keyword>
<keyword evidence="9" id="KW-0648">Protein biosynthesis</keyword>
<dbReference type="Proteomes" id="UP000326553">
    <property type="component" value="Chromosome"/>
</dbReference>
<keyword evidence="7" id="KW-0547">Nucleotide-binding</keyword>
<feature type="coiled-coil region" evidence="17">
    <location>
        <begin position="30"/>
        <end position="91"/>
    </location>
</feature>
<dbReference type="NCBIfam" id="TIGR00414">
    <property type="entry name" value="serS"/>
    <property type="match status" value="1"/>
</dbReference>
<keyword evidence="10" id="KW-0030">Aminoacyl-tRNA synthetase</keyword>
<evidence type="ECO:0000256" key="8">
    <source>
        <dbReference type="ARBA" id="ARBA00022840"/>
    </source>
</evidence>
<dbReference type="RefSeq" id="WP_150477286.1">
    <property type="nucleotide sequence ID" value="NZ_CP023695.1"/>
</dbReference>
<feature type="binding site" evidence="16">
    <location>
        <begin position="346"/>
        <end position="349"/>
    </location>
    <ligand>
        <name>ATP</name>
        <dbReference type="ChEBI" id="CHEBI:30616"/>
    </ligand>
</feature>
<evidence type="ECO:0000256" key="13">
    <source>
        <dbReference type="ARBA" id="ARBA00048823"/>
    </source>
</evidence>
<dbReference type="InterPro" id="IPR033729">
    <property type="entry name" value="SerRS_core"/>
</dbReference>
<evidence type="ECO:0000256" key="9">
    <source>
        <dbReference type="ARBA" id="ARBA00022917"/>
    </source>
</evidence>
<evidence type="ECO:0000256" key="1">
    <source>
        <dbReference type="ARBA" id="ARBA00004496"/>
    </source>
</evidence>
<evidence type="ECO:0000313" key="19">
    <source>
        <dbReference type="EMBL" id="QEV19987.1"/>
    </source>
</evidence>
<evidence type="ECO:0000256" key="10">
    <source>
        <dbReference type="ARBA" id="ARBA00023146"/>
    </source>
</evidence>
<dbReference type="GO" id="GO:0006434">
    <property type="term" value="P:seryl-tRNA aminoacylation"/>
    <property type="evidence" value="ECO:0007669"/>
    <property type="project" value="UniProtKB-UniRule"/>
</dbReference>
<comment type="subcellular location">
    <subcellularLocation>
        <location evidence="1">Cytoplasm</location>
    </subcellularLocation>
</comment>
<evidence type="ECO:0000256" key="5">
    <source>
        <dbReference type="ARBA" id="ARBA00022490"/>
    </source>
</evidence>
<evidence type="ECO:0000256" key="3">
    <source>
        <dbReference type="ARBA" id="ARBA00010728"/>
    </source>
</evidence>
<dbReference type="Pfam" id="PF00587">
    <property type="entry name" value="tRNA-synt_2b"/>
    <property type="match status" value="1"/>
</dbReference>
<proteinExistence type="inferred from homology"/>
<dbReference type="GO" id="GO:0004828">
    <property type="term" value="F:serine-tRNA ligase activity"/>
    <property type="evidence" value="ECO:0007669"/>
    <property type="project" value="UniProtKB-UniRule"/>
</dbReference>
<dbReference type="PRINTS" id="PR00981">
    <property type="entry name" value="TRNASYNTHSER"/>
</dbReference>
<keyword evidence="8 16" id="KW-0067">ATP-binding</keyword>
<evidence type="ECO:0000313" key="20">
    <source>
        <dbReference type="Proteomes" id="UP000326553"/>
    </source>
</evidence>
<dbReference type="EMBL" id="CP023695">
    <property type="protein sequence ID" value="QEV19987.1"/>
    <property type="molecule type" value="Genomic_DNA"/>
</dbReference>
<dbReference type="AlphaFoldDB" id="A0A5J6HSL1"/>
<dbReference type="InterPro" id="IPR015866">
    <property type="entry name" value="Ser-tRNA-synth_1_N"/>
</dbReference>
<dbReference type="Pfam" id="PF02403">
    <property type="entry name" value="Seryl_tRNA_N"/>
    <property type="match status" value="1"/>
</dbReference>
<feature type="binding site" evidence="15">
    <location>
        <position position="228"/>
    </location>
    <ligand>
        <name>L-serine</name>
        <dbReference type="ChEBI" id="CHEBI:33384"/>
    </ligand>
</feature>
<keyword evidence="5" id="KW-0963">Cytoplasm</keyword>
<dbReference type="InterPro" id="IPR002314">
    <property type="entry name" value="aa-tRNA-synt_IIb"/>
</dbReference>
<gene>
    <name evidence="19" type="ORF">CP975_22895</name>
</gene>
<comment type="pathway">
    <text evidence="2">Aminoacyl-tRNA biosynthesis; selenocysteinyl-tRNA(Sec) biosynthesis; L-seryl-tRNA(Sec) from L-serine and tRNA(Sec): step 1/1.</text>
</comment>
<feature type="binding site" evidence="15">
    <location>
        <position position="282"/>
    </location>
    <ligand>
        <name>L-serine</name>
        <dbReference type="ChEBI" id="CHEBI:33384"/>
    </ligand>
</feature>
<evidence type="ECO:0000256" key="15">
    <source>
        <dbReference type="PIRSR" id="PIRSR001529-1"/>
    </source>
</evidence>
<dbReference type="KEGG" id="salw:CP975_22895"/>
<organism evidence="19 20">
    <name type="scientific">Streptomyces alboniger</name>
    <dbReference type="NCBI Taxonomy" id="132473"/>
    <lineage>
        <taxon>Bacteria</taxon>
        <taxon>Bacillati</taxon>
        <taxon>Actinomycetota</taxon>
        <taxon>Actinomycetes</taxon>
        <taxon>Kitasatosporales</taxon>
        <taxon>Streptomycetaceae</taxon>
        <taxon>Streptomyces</taxon>
        <taxon>Streptomyces aurantiacus group</taxon>
    </lineage>
</organism>
<dbReference type="InterPro" id="IPR042103">
    <property type="entry name" value="SerRS_1_N_sf"/>
</dbReference>
<evidence type="ECO:0000256" key="4">
    <source>
        <dbReference type="ARBA" id="ARBA00012840"/>
    </source>
</evidence>
<evidence type="ECO:0000259" key="18">
    <source>
        <dbReference type="PROSITE" id="PS50862"/>
    </source>
</evidence>
<dbReference type="PROSITE" id="PS50862">
    <property type="entry name" value="AA_TRNA_LIGASE_II"/>
    <property type="match status" value="1"/>
</dbReference>
<dbReference type="Gene3D" id="3.30.930.10">
    <property type="entry name" value="Bira Bifunctional Protein, Domain 2"/>
    <property type="match status" value="1"/>
</dbReference>